<protein>
    <recommendedName>
        <fullName evidence="3">Lipoprotein</fullName>
    </recommendedName>
</protein>
<dbReference type="PROSITE" id="PS51257">
    <property type="entry name" value="PROKAR_LIPOPROTEIN"/>
    <property type="match status" value="1"/>
</dbReference>
<comment type="caution">
    <text evidence="1">The sequence shown here is derived from an EMBL/GenBank/DDBJ whole genome shotgun (WGS) entry which is preliminary data.</text>
</comment>
<dbReference type="RefSeq" id="WP_074985884.1">
    <property type="nucleotide sequence ID" value="NZ_CP104727.1"/>
</dbReference>
<evidence type="ECO:0000313" key="1">
    <source>
        <dbReference type="EMBL" id="SFD92914.1"/>
    </source>
</evidence>
<reference evidence="1 2" key="1">
    <citation type="submission" date="2016-10" db="EMBL/GenBank/DDBJ databases">
        <authorList>
            <person name="Varghese N."/>
            <person name="Submissions S."/>
        </authorList>
    </citation>
    <scope>NUCLEOTIDE SEQUENCE [LARGE SCALE GENOMIC DNA]</scope>
    <source>
        <strain evidence="1 2">LMG 18378</strain>
    </source>
</reference>
<evidence type="ECO:0008006" key="3">
    <source>
        <dbReference type="Google" id="ProtNLM"/>
    </source>
</evidence>
<dbReference type="AlphaFoldDB" id="A0AAQ1R1B9"/>
<organism evidence="1 2">
    <name type="scientific">Pseudomonas citronellolis</name>
    <dbReference type="NCBI Taxonomy" id="53408"/>
    <lineage>
        <taxon>Bacteria</taxon>
        <taxon>Pseudomonadati</taxon>
        <taxon>Pseudomonadota</taxon>
        <taxon>Gammaproteobacteria</taxon>
        <taxon>Pseudomonadales</taxon>
        <taxon>Pseudomonadaceae</taxon>
        <taxon>Pseudomonas</taxon>
    </lineage>
</organism>
<evidence type="ECO:0000313" key="2">
    <source>
        <dbReference type="Proteomes" id="UP000183385"/>
    </source>
</evidence>
<name>A0AAQ1R1B9_9PSED</name>
<sequence length="111" mass="11973">MKMMAGVISLMTLYGCSTPSGESRSGSFSEYTRKSPQEYVTCLEPKWQAVNISTSKTRTRSGFSLEASAPQSGPVALAIIDAQESGSRVEVFLPTAQGRAETWGDRARSCL</sequence>
<dbReference type="EMBL" id="FOLS01000047">
    <property type="protein sequence ID" value="SFD92914.1"/>
    <property type="molecule type" value="Genomic_DNA"/>
</dbReference>
<accession>A0AAQ1R1B9</accession>
<gene>
    <name evidence="1" type="ORF">SAMN05216577_14727</name>
</gene>
<proteinExistence type="predicted"/>
<keyword evidence="2" id="KW-1185">Reference proteome</keyword>
<dbReference type="Proteomes" id="UP000183385">
    <property type="component" value="Unassembled WGS sequence"/>
</dbReference>